<comment type="subcellular location">
    <subcellularLocation>
        <location evidence="1">Membrane</location>
        <topology evidence="1">Single-pass membrane protein</topology>
    </subcellularLocation>
    <subcellularLocation>
        <location evidence="2">Mitochondrion membrane</location>
    </subcellularLocation>
</comment>
<name>A0A0N5AWW1_9BILA</name>
<organism evidence="11 12">
    <name type="scientific">Syphacia muris</name>
    <dbReference type="NCBI Taxonomy" id="451379"/>
    <lineage>
        <taxon>Eukaryota</taxon>
        <taxon>Metazoa</taxon>
        <taxon>Ecdysozoa</taxon>
        <taxon>Nematoda</taxon>
        <taxon>Chromadorea</taxon>
        <taxon>Rhabditida</taxon>
        <taxon>Spirurina</taxon>
        <taxon>Oxyuridomorpha</taxon>
        <taxon>Oxyuroidea</taxon>
        <taxon>Oxyuridae</taxon>
        <taxon>Syphacia</taxon>
    </lineage>
</organism>
<evidence type="ECO:0000256" key="9">
    <source>
        <dbReference type="SAM" id="MobiDB-lite"/>
    </source>
</evidence>
<keyword evidence="6 10" id="KW-1133">Transmembrane helix</keyword>
<dbReference type="STRING" id="451379.A0A0N5AWW1"/>
<dbReference type="WBParaSite" id="SMUV_0000942501-mRNA-1">
    <property type="protein sequence ID" value="SMUV_0000942501-mRNA-1"/>
    <property type="gene ID" value="SMUV_0000942501"/>
</dbReference>
<evidence type="ECO:0000256" key="5">
    <source>
        <dbReference type="ARBA" id="ARBA00022703"/>
    </source>
</evidence>
<protein>
    <submittedName>
        <fullName evidence="12">Autophagy-related protein</fullName>
    </submittedName>
</protein>
<evidence type="ECO:0000256" key="2">
    <source>
        <dbReference type="ARBA" id="ARBA00004325"/>
    </source>
</evidence>
<proteinExistence type="inferred from homology"/>
<dbReference type="PANTHER" id="PTHR15186:SF5">
    <property type="entry name" value="BNIP3, ISOFORM A"/>
    <property type="match status" value="1"/>
</dbReference>
<accession>A0A0N5AWW1</accession>
<keyword evidence="8 10" id="KW-0472">Membrane</keyword>
<dbReference type="GO" id="GO:0043065">
    <property type="term" value="P:positive regulation of apoptotic process"/>
    <property type="evidence" value="ECO:0007669"/>
    <property type="project" value="InterPro"/>
</dbReference>
<dbReference type="GO" id="GO:0097345">
    <property type="term" value="P:mitochondrial outer membrane permeabilization"/>
    <property type="evidence" value="ECO:0007669"/>
    <property type="project" value="TreeGrafter"/>
</dbReference>
<evidence type="ECO:0000256" key="6">
    <source>
        <dbReference type="ARBA" id="ARBA00022989"/>
    </source>
</evidence>
<dbReference type="GO" id="GO:0042802">
    <property type="term" value="F:identical protein binding"/>
    <property type="evidence" value="ECO:0007669"/>
    <property type="project" value="UniProtKB-ARBA"/>
</dbReference>
<reference evidence="12" key="1">
    <citation type="submission" date="2017-02" db="UniProtKB">
        <authorList>
            <consortium name="WormBaseParasite"/>
        </authorList>
    </citation>
    <scope>IDENTIFICATION</scope>
</reference>
<keyword evidence="4 10" id="KW-0812">Transmembrane</keyword>
<evidence type="ECO:0000313" key="11">
    <source>
        <dbReference type="Proteomes" id="UP000046393"/>
    </source>
</evidence>
<keyword evidence="5" id="KW-0053">Apoptosis</keyword>
<comment type="similarity">
    <text evidence="3">Belongs to the NIP3 family.</text>
</comment>
<evidence type="ECO:0000256" key="7">
    <source>
        <dbReference type="ARBA" id="ARBA00023128"/>
    </source>
</evidence>
<evidence type="ECO:0000256" key="8">
    <source>
        <dbReference type="ARBA" id="ARBA00023136"/>
    </source>
</evidence>
<evidence type="ECO:0000256" key="1">
    <source>
        <dbReference type="ARBA" id="ARBA00004167"/>
    </source>
</evidence>
<keyword evidence="7" id="KW-0496">Mitochondrion</keyword>
<evidence type="ECO:0000256" key="3">
    <source>
        <dbReference type="ARBA" id="ARBA00007710"/>
    </source>
</evidence>
<dbReference type="InterPro" id="IPR010548">
    <property type="entry name" value="BNIP3"/>
</dbReference>
<keyword evidence="11" id="KW-1185">Reference proteome</keyword>
<dbReference type="Proteomes" id="UP000046393">
    <property type="component" value="Unplaced"/>
</dbReference>
<evidence type="ECO:0000256" key="4">
    <source>
        <dbReference type="ARBA" id="ARBA00022692"/>
    </source>
</evidence>
<feature type="region of interest" description="Disordered" evidence="9">
    <location>
        <begin position="121"/>
        <end position="141"/>
    </location>
</feature>
<sequence length="198" mass="22059">MSLFDGAYSQLSCFDVTKCIERNNIAEKNDDGDSVAGKSWVDIAPSRGSLSSIGAITAPDSDLMNKDFSRDSPVSAHSSNVEIIANMEQVKYRLAKDFSSARSIDWIWDWSSQVESIPDSHTHRSVLSTPPNSPDENSPLTRYNYKRKSSVNNLEMFFGLVVSNFFTFVIGAAIGLLLLLFNTYNKLDRCDVPLGIWM</sequence>
<dbReference type="GO" id="GO:0005634">
    <property type="term" value="C:nucleus"/>
    <property type="evidence" value="ECO:0007669"/>
    <property type="project" value="TreeGrafter"/>
</dbReference>
<dbReference type="GO" id="GO:0005741">
    <property type="term" value="C:mitochondrial outer membrane"/>
    <property type="evidence" value="ECO:0007669"/>
    <property type="project" value="TreeGrafter"/>
</dbReference>
<evidence type="ECO:0000256" key="10">
    <source>
        <dbReference type="SAM" id="Phobius"/>
    </source>
</evidence>
<evidence type="ECO:0000313" key="12">
    <source>
        <dbReference type="WBParaSite" id="SMUV_0000942501-mRNA-1"/>
    </source>
</evidence>
<feature type="compositionally biased region" description="Polar residues" evidence="9">
    <location>
        <begin position="125"/>
        <end position="141"/>
    </location>
</feature>
<feature type="transmembrane region" description="Helical" evidence="10">
    <location>
        <begin position="156"/>
        <end position="181"/>
    </location>
</feature>
<dbReference type="AlphaFoldDB" id="A0A0N5AWW1"/>
<dbReference type="PANTHER" id="PTHR15186">
    <property type="entry name" value="RE48077P"/>
    <property type="match status" value="1"/>
</dbReference>